<dbReference type="RefSeq" id="XP_001701332.2">
    <property type="nucleotide sequence ID" value="XM_001701280.2"/>
</dbReference>
<dbReference type="Proteomes" id="UP000006906">
    <property type="component" value="Chromosome 8"/>
</dbReference>
<dbReference type="InParanoid" id="A0A2K3DHB3"/>
<dbReference type="Gramene" id="PNW79930">
    <property type="protein sequence ID" value="PNW79930"/>
    <property type="gene ID" value="CHLRE_08g372600v5"/>
</dbReference>
<sequence>MNRSEDSGMAKDWGDLPKELISVVASYLPDNDIATSVKLVNKLYASCLSEFRVVRLSQPLPQWTKRPFNGNDHLGLALAFQPWPSRGFVAHWGRPEPWRCLTLPQRRRLLSLAASSGDAGSLEAALAHCGCTGFEEPAASAALAGRVSVCDKLVSREPSTFNLQLFSFAAEAGQLEVCRWYWRRREELQQMSPMEAVMQLRDACVAACWGGHEELVSWLEQQHQQLEQQPLPHQAQQQQQQQQQQQELPHLNMAGAAARRSAADLRHASDMALAAAEGGLAELCARWAETAGPDQLHPAMLACKAALGCSLAGLQQLASFYYDPSPGIRRVINHFMAQCAAASPTPDWKEKVDWALQRQDPAGVPQVPEAPQGPAAGVPQGPGDEARTTRLLSEVAQTAFFVAAGFPDWHLRLQHVRSRGLLLLDAVRMTNEAAAAGNTAALTWLLDQPEGQGLAASDELVWDAAAGGHVPVLECLRTRGVAIGVSHATAAAWHGRGEALRWMAGAVAGGSVAAWSEVWRCATDAGVDLSTLRLLHEQRGAAVDLAAVAAAGSVEAVEWAFGLLEQEQEHAAGVAGGGTAGASVGATGAGAGACAGSAAPSAVSLEALWAAAHAGNWATASWLLLVLRRRGQDCCHELLPFFRRKAESDETWGGPTDLELAALRWLEGELERAAAR</sequence>
<dbReference type="PaxDb" id="3055-EDO97627"/>
<dbReference type="GO" id="GO:0071944">
    <property type="term" value="C:cell periphery"/>
    <property type="evidence" value="ECO:0000318"/>
    <property type="project" value="GO_Central"/>
</dbReference>
<name>A0A2K3DHB3_CHLRE</name>
<dbReference type="PANTHER" id="PTHR12393">
    <property type="entry name" value="SPHINGOMYELIN PHOSPHODIESTERASE RELATED"/>
    <property type="match status" value="1"/>
</dbReference>
<dbReference type="STRING" id="3055.A0A2K3DHB3"/>
<proteinExistence type="predicted"/>
<dbReference type="OrthoDB" id="560500at2759"/>
<protein>
    <recommendedName>
        <fullName evidence="4">F-box domain-containing protein</fullName>
    </recommendedName>
</protein>
<dbReference type="GO" id="GO:0016020">
    <property type="term" value="C:membrane"/>
    <property type="evidence" value="ECO:0000318"/>
    <property type="project" value="GO_Central"/>
</dbReference>
<evidence type="ECO:0000256" key="1">
    <source>
        <dbReference type="SAM" id="MobiDB-lite"/>
    </source>
</evidence>
<feature type="compositionally biased region" description="Low complexity" evidence="1">
    <location>
        <begin position="363"/>
        <end position="383"/>
    </location>
</feature>
<dbReference type="KEGG" id="cre:CHLRE_08g372600v5"/>
<evidence type="ECO:0000313" key="2">
    <source>
        <dbReference type="EMBL" id="PNW79930.1"/>
    </source>
</evidence>
<dbReference type="AlphaFoldDB" id="A0A2K3DHB3"/>
<dbReference type="GeneID" id="5726869"/>
<dbReference type="PANTHER" id="PTHR12393:SF6">
    <property type="entry name" value="SPHINGOMYELIN PHOSPHODIESTERASE 2"/>
    <property type="match status" value="1"/>
</dbReference>
<dbReference type="GO" id="GO:0004620">
    <property type="term" value="F:phospholipase activity"/>
    <property type="evidence" value="ECO:0000318"/>
    <property type="project" value="GO_Central"/>
</dbReference>
<evidence type="ECO:0008006" key="4">
    <source>
        <dbReference type="Google" id="ProtNLM"/>
    </source>
</evidence>
<keyword evidence="3" id="KW-1185">Reference proteome</keyword>
<dbReference type="GO" id="GO:0005783">
    <property type="term" value="C:endoplasmic reticulum"/>
    <property type="evidence" value="ECO:0000318"/>
    <property type="project" value="GO_Central"/>
</dbReference>
<feature type="region of interest" description="Disordered" evidence="1">
    <location>
        <begin position="227"/>
        <end position="247"/>
    </location>
</feature>
<gene>
    <name evidence="2" type="ORF">CHLRE_08g372600v5</name>
</gene>
<organism evidence="2 3">
    <name type="scientific">Chlamydomonas reinhardtii</name>
    <name type="common">Chlamydomonas smithii</name>
    <dbReference type="NCBI Taxonomy" id="3055"/>
    <lineage>
        <taxon>Eukaryota</taxon>
        <taxon>Viridiplantae</taxon>
        <taxon>Chlorophyta</taxon>
        <taxon>core chlorophytes</taxon>
        <taxon>Chlorophyceae</taxon>
        <taxon>CS clade</taxon>
        <taxon>Chlamydomonadales</taxon>
        <taxon>Chlamydomonadaceae</taxon>
        <taxon>Chlamydomonas</taxon>
    </lineage>
</organism>
<feature type="region of interest" description="Disordered" evidence="1">
    <location>
        <begin position="360"/>
        <end position="384"/>
    </location>
</feature>
<evidence type="ECO:0000313" key="3">
    <source>
        <dbReference type="Proteomes" id="UP000006906"/>
    </source>
</evidence>
<dbReference type="ExpressionAtlas" id="A0A2K3DHB3">
    <property type="expression patterns" value="baseline and differential"/>
</dbReference>
<reference evidence="2 3" key="1">
    <citation type="journal article" date="2007" name="Science">
        <title>The Chlamydomonas genome reveals the evolution of key animal and plant functions.</title>
        <authorList>
            <person name="Merchant S.S."/>
            <person name="Prochnik S.E."/>
            <person name="Vallon O."/>
            <person name="Harris E.H."/>
            <person name="Karpowicz S.J."/>
            <person name="Witman G.B."/>
            <person name="Terry A."/>
            <person name="Salamov A."/>
            <person name="Fritz-Laylin L.K."/>
            <person name="Marechal-Drouard L."/>
            <person name="Marshall W.F."/>
            <person name="Qu L.H."/>
            <person name="Nelson D.R."/>
            <person name="Sanderfoot A.A."/>
            <person name="Spalding M.H."/>
            <person name="Kapitonov V.V."/>
            <person name="Ren Q."/>
            <person name="Ferris P."/>
            <person name="Lindquist E."/>
            <person name="Shapiro H."/>
            <person name="Lucas S.M."/>
            <person name="Grimwood J."/>
            <person name="Schmutz J."/>
            <person name="Cardol P."/>
            <person name="Cerutti H."/>
            <person name="Chanfreau G."/>
            <person name="Chen C.L."/>
            <person name="Cognat V."/>
            <person name="Croft M.T."/>
            <person name="Dent R."/>
            <person name="Dutcher S."/>
            <person name="Fernandez E."/>
            <person name="Fukuzawa H."/>
            <person name="Gonzalez-Ballester D."/>
            <person name="Gonzalez-Halphen D."/>
            <person name="Hallmann A."/>
            <person name="Hanikenne M."/>
            <person name="Hippler M."/>
            <person name="Inwood W."/>
            <person name="Jabbari K."/>
            <person name="Kalanon M."/>
            <person name="Kuras R."/>
            <person name="Lefebvre P.A."/>
            <person name="Lemaire S.D."/>
            <person name="Lobanov A.V."/>
            <person name="Lohr M."/>
            <person name="Manuell A."/>
            <person name="Meier I."/>
            <person name="Mets L."/>
            <person name="Mittag M."/>
            <person name="Mittelmeier T."/>
            <person name="Moroney J.V."/>
            <person name="Moseley J."/>
            <person name="Napoli C."/>
            <person name="Nedelcu A.M."/>
            <person name="Niyogi K."/>
            <person name="Novoselov S.V."/>
            <person name="Paulsen I.T."/>
            <person name="Pazour G."/>
            <person name="Purton S."/>
            <person name="Ral J.P."/>
            <person name="Riano-Pachon D.M."/>
            <person name="Riekhof W."/>
            <person name="Rymarquis L."/>
            <person name="Schroda M."/>
            <person name="Stern D."/>
            <person name="Umen J."/>
            <person name="Willows R."/>
            <person name="Wilson N."/>
            <person name="Zimmer S.L."/>
            <person name="Allmer J."/>
            <person name="Balk J."/>
            <person name="Bisova K."/>
            <person name="Chen C.J."/>
            <person name="Elias M."/>
            <person name="Gendler K."/>
            <person name="Hauser C."/>
            <person name="Lamb M.R."/>
            <person name="Ledford H."/>
            <person name="Long J.C."/>
            <person name="Minagawa J."/>
            <person name="Page M.D."/>
            <person name="Pan J."/>
            <person name="Pootakham W."/>
            <person name="Roje S."/>
            <person name="Rose A."/>
            <person name="Stahlberg E."/>
            <person name="Terauchi A.M."/>
            <person name="Yang P."/>
            <person name="Ball S."/>
            <person name="Bowler C."/>
            <person name="Dieckmann C.L."/>
            <person name="Gladyshev V.N."/>
            <person name="Green P."/>
            <person name="Jorgensen R."/>
            <person name="Mayfield S."/>
            <person name="Mueller-Roeber B."/>
            <person name="Rajamani S."/>
            <person name="Sayre R.T."/>
            <person name="Brokstein P."/>
            <person name="Dubchak I."/>
            <person name="Goodstein D."/>
            <person name="Hornick L."/>
            <person name="Huang Y.W."/>
            <person name="Jhaveri J."/>
            <person name="Luo Y."/>
            <person name="Martinez D."/>
            <person name="Ngau W.C."/>
            <person name="Otillar B."/>
            <person name="Poliakov A."/>
            <person name="Porter A."/>
            <person name="Szajkowski L."/>
            <person name="Werner G."/>
            <person name="Zhou K."/>
            <person name="Grigoriev I.V."/>
            <person name="Rokhsar D.S."/>
            <person name="Grossman A.R."/>
        </authorList>
    </citation>
    <scope>NUCLEOTIDE SEQUENCE [LARGE SCALE GENOMIC DNA]</scope>
    <source>
        <strain evidence="3">CC-503</strain>
    </source>
</reference>
<dbReference type="EMBL" id="CM008969">
    <property type="protein sequence ID" value="PNW79930.1"/>
    <property type="molecule type" value="Genomic_DNA"/>
</dbReference>
<dbReference type="GO" id="GO:0046513">
    <property type="term" value="P:ceramide biosynthetic process"/>
    <property type="evidence" value="ECO:0000318"/>
    <property type="project" value="GO_Central"/>
</dbReference>
<accession>A0A2K3DHB3</accession>
<dbReference type="GO" id="GO:0030149">
    <property type="term" value="P:sphingolipid catabolic process"/>
    <property type="evidence" value="ECO:0000318"/>
    <property type="project" value="GO_Central"/>
</dbReference>